<keyword evidence="12" id="KW-0843">Virulence</keyword>
<dbReference type="HOGENOM" id="CLU_013783_3_0_1"/>
<evidence type="ECO:0000256" key="11">
    <source>
        <dbReference type="ARBA" id="ARBA00022837"/>
    </source>
</evidence>
<evidence type="ECO:0000256" key="4">
    <source>
        <dbReference type="ARBA" id="ARBA00012462"/>
    </source>
</evidence>
<evidence type="ECO:0000256" key="15">
    <source>
        <dbReference type="PROSITE-ProRule" id="PRU01032"/>
    </source>
</evidence>
<evidence type="ECO:0000256" key="12">
    <source>
        <dbReference type="ARBA" id="ARBA00023026"/>
    </source>
</evidence>
<comment type="cofactor">
    <cofactor evidence="15">
        <name>Ca(2+)</name>
        <dbReference type="ChEBI" id="CHEBI:29108"/>
    </cofactor>
    <text evidence="15">Binds 1 Ca(2+) ion per subunit.</text>
</comment>
<dbReference type="InterPro" id="IPR015366">
    <property type="entry name" value="S53_propep"/>
</dbReference>
<feature type="binding site" evidence="15">
    <location>
        <position position="597"/>
    </location>
    <ligand>
        <name>Ca(2+)</name>
        <dbReference type="ChEBI" id="CHEBI:29108"/>
    </ligand>
</feature>
<proteinExistence type="predicted"/>
<reference evidence="18" key="1">
    <citation type="submission" date="2010-09" db="EMBL/GenBank/DDBJ databases">
        <title>The genome sequence of Geomyces destructans 20631-21.</title>
        <authorList>
            <consortium name="The Broad Institute Genome Sequencing Platform"/>
            <person name="Cuomo C.A."/>
            <person name="Blehert D.S."/>
            <person name="Lorch J.M."/>
            <person name="Young S.K."/>
            <person name="Zeng Q."/>
            <person name="Gargeya S."/>
            <person name="Fitzgerald M."/>
            <person name="Haas B."/>
            <person name="Abouelleil A."/>
            <person name="Alvarado L."/>
            <person name="Arachchi H.M."/>
            <person name="Berlin A."/>
            <person name="Brown A."/>
            <person name="Chapman S.B."/>
            <person name="Chen Z."/>
            <person name="Dunbar C."/>
            <person name="Freedman E."/>
            <person name="Gearin G."/>
            <person name="Gellesch M."/>
            <person name="Goldberg J."/>
            <person name="Griggs A."/>
            <person name="Gujja S."/>
            <person name="Heiman D."/>
            <person name="Howarth C."/>
            <person name="Larson L."/>
            <person name="Lui A."/>
            <person name="MacDonald P.J.P."/>
            <person name="Montmayeur A."/>
            <person name="Murphy C."/>
            <person name="Neiman D."/>
            <person name="Pearson M."/>
            <person name="Priest M."/>
            <person name="Roberts A."/>
            <person name="Saif S."/>
            <person name="Shea T."/>
            <person name="Shenoy N."/>
            <person name="Sisk P."/>
            <person name="Stolte C."/>
            <person name="Sykes S."/>
            <person name="Wortman J."/>
            <person name="Nusbaum C."/>
            <person name="Birren B."/>
        </authorList>
    </citation>
    <scope>NUCLEOTIDE SEQUENCE [LARGE SCALE GENOMIC DNA]</scope>
    <source>
        <strain evidence="18">ATCC MYA-4855 / 20631-21</strain>
    </source>
</reference>
<comment type="subcellular location">
    <subcellularLocation>
        <location evidence="3">Secreted</location>
        <location evidence="3">Extracellular space</location>
    </subcellularLocation>
</comment>
<keyword evidence="9 15" id="KW-0378">Hydrolase</keyword>
<keyword evidence="13" id="KW-0865">Zymogen</keyword>
<dbReference type="Pfam" id="PF09286">
    <property type="entry name" value="Pro-kuma_activ"/>
    <property type="match status" value="1"/>
</dbReference>
<evidence type="ECO:0000256" key="13">
    <source>
        <dbReference type="ARBA" id="ARBA00023145"/>
    </source>
</evidence>
<keyword evidence="7 15" id="KW-0479">Metal-binding</keyword>
<keyword evidence="11 15" id="KW-0106">Calcium</keyword>
<evidence type="ECO:0000256" key="1">
    <source>
        <dbReference type="ARBA" id="ARBA00001910"/>
    </source>
</evidence>
<dbReference type="PROSITE" id="PS51695">
    <property type="entry name" value="SEDOLISIN"/>
    <property type="match status" value="1"/>
</dbReference>
<evidence type="ECO:0000256" key="7">
    <source>
        <dbReference type="ARBA" id="ARBA00022723"/>
    </source>
</evidence>
<dbReference type="GO" id="GO:0046872">
    <property type="term" value="F:metal ion binding"/>
    <property type="evidence" value="ECO:0007669"/>
    <property type="project" value="UniProtKB-UniRule"/>
</dbReference>
<dbReference type="CDD" id="cd04056">
    <property type="entry name" value="Peptidases_S53"/>
    <property type="match status" value="1"/>
</dbReference>
<keyword evidence="8" id="KW-0732">Signal</keyword>
<keyword evidence="14" id="KW-0325">Glycoprotein</keyword>
<dbReference type="InParanoid" id="L8GEY0"/>
<dbReference type="STRING" id="658429.L8GEY0"/>
<feature type="active site" description="Charge relay system" evidence="15">
    <location>
        <position position="334"/>
    </location>
</feature>
<dbReference type="SMART" id="SM00944">
    <property type="entry name" value="Pro-kuma_activ"/>
    <property type="match status" value="1"/>
</dbReference>
<dbReference type="EMBL" id="GL573266">
    <property type="protein sequence ID" value="ELR10731.1"/>
    <property type="molecule type" value="Genomic_DNA"/>
</dbReference>
<feature type="binding site" evidence="15">
    <location>
        <position position="631"/>
    </location>
    <ligand>
        <name>Ca(2+)</name>
        <dbReference type="ChEBI" id="CHEBI:29108"/>
    </ligand>
</feature>
<dbReference type="AlphaFoldDB" id="L8GEY0"/>
<keyword evidence="5" id="KW-0964">Secreted</keyword>
<keyword evidence="6 15" id="KW-0645">Protease</keyword>
<dbReference type="GO" id="GO:0008240">
    <property type="term" value="F:tripeptidyl-peptidase activity"/>
    <property type="evidence" value="ECO:0007669"/>
    <property type="project" value="UniProtKB-EC"/>
</dbReference>
<comment type="catalytic activity">
    <reaction evidence="1">
        <text>Release of an N-terminal tripeptide from a polypeptide.</text>
        <dbReference type="EC" id="3.4.14.10"/>
    </reaction>
</comment>
<dbReference type="GO" id="GO:0005576">
    <property type="term" value="C:extracellular region"/>
    <property type="evidence" value="ECO:0007669"/>
    <property type="project" value="UniProtKB-SubCell"/>
</dbReference>
<evidence type="ECO:0000259" key="16">
    <source>
        <dbReference type="PROSITE" id="PS51695"/>
    </source>
</evidence>
<dbReference type="CDD" id="cd11377">
    <property type="entry name" value="Pro-peptidase_S53"/>
    <property type="match status" value="1"/>
</dbReference>
<feature type="domain" description="Peptidase S53" evidence="16">
    <location>
        <begin position="258"/>
        <end position="651"/>
    </location>
</feature>
<dbReference type="PANTHER" id="PTHR14218:SF35">
    <property type="entry name" value="PEPTIDASE S53 DOMAIN-CONTAINING PROTEIN"/>
    <property type="match status" value="1"/>
</dbReference>
<name>L8GEY0_PSED2</name>
<feature type="binding site" evidence="15">
    <location>
        <position position="596"/>
    </location>
    <ligand>
        <name>Ca(2+)</name>
        <dbReference type="ChEBI" id="CHEBI:29108"/>
    </ligand>
</feature>
<evidence type="ECO:0000256" key="5">
    <source>
        <dbReference type="ARBA" id="ARBA00022525"/>
    </source>
</evidence>
<comment type="function">
    <text evidence="2">Secreted tripeptidyl-peptidase which degrades proteins at acidic pHs and is involved in virulence.</text>
</comment>
<dbReference type="SUPFAM" id="SSF54897">
    <property type="entry name" value="Protease propeptides/inhibitors"/>
    <property type="match status" value="1"/>
</dbReference>
<dbReference type="PANTHER" id="PTHR14218">
    <property type="entry name" value="PROTEASE S8 TRIPEPTIDYL PEPTIDASE I CLN2"/>
    <property type="match status" value="1"/>
</dbReference>
<dbReference type="InterPro" id="IPR023828">
    <property type="entry name" value="Peptidase_S8_Ser-AS"/>
</dbReference>
<keyword evidence="18" id="KW-1185">Reference proteome</keyword>
<evidence type="ECO:0000256" key="2">
    <source>
        <dbReference type="ARBA" id="ARBA00002451"/>
    </source>
</evidence>
<evidence type="ECO:0000256" key="8">
    <source>
        <dbReference type="ARBA" id="ARBA00022729"/>
    </source>
</evidence>
<dbReference type="VEuPathDB" id="FungiDB:GMDG_04989"/>
<keyword evidence="10 15" id="KW-0720">Serine protease</keyword>
<feature type="active site" description="Charge relay system" evidence="15">
    <location>
        <position position="338"/>
    </location>
</feature>
<dbReference type="PROSITE" id="PS00138">
    <property type="entry name" value="SUBTILASE_SER"/>
    <property type="match status" value="1"/>
</dbReference>
<evidence type="ECO:0000256" key="6">
    <source>
        <dbReference type="ARBA" id="ARBA00022670"/>
    </source>
</evidence>
<sequence>MSNLLLFSDSQMPYDTDTRDSGGLTVIQMHTSHLAVAIMRAGGIVIGLLSLVGGALAKPAIEVFESVNELPEGWTQVRTPAPETIVSLRMALVHPNQELFEQTLLDVSTPDHPKYGQHLTGAELKYMLKPRDDSTESVMTWLASSNVPAAEIKNDGEWINFRATVAQAEELLSTKFYVYKHNEDNKEMIRTLQYSLPSSVAPHVLTIQPTTRFSRMMAQRSTIHDVSAMNAVFGVVATNNKAPAIPSTELDVKACNASITPACLRALYNVGDYQADPKGKSLFGVAGYLNQYAKVNDLNNFIKKYAPYAAGATLNSVGVNGPANPQNTTEDDVEANLDVQYAVSMSYNIPVTYYSTAGLGELVPDLDQPDKATGQNEPYLDFITYLLSLPKDKLPQTITTSYGENEQSVPPKYAKKVCSMFGELGLRGVSVLFSSGDTGVGSACQTNDGKNTTRFLPIFPAACPWVTSVGGTYQVQPERAVSFSSGGFSDLFPRPKYQDKAVKGYLRILGDRWKGLYNPAGRGFPDVAAQGYRFHVIDELANKTNPDILVGGTSASAPAFAAIVALLNNARTSRHLPPLGFLNPWIYSIGYLGLNDVTHGGSTGCTGKDIYSKLPTPVVPYASWNATEGWDPVTGHGTPDFKRLLEFSTPGAGWRGIRRE</sequence>
<evidence type="ECO:0000256" key="10">
    <source>
        <dbReference type="ARBA" id="ARBA00022825"/>
    </source>
</evidence>
<evidence type="ECO:0000256" key="3">
    <source>
        <dbReference type="ARBA" id="ARBA00004239"/>
    </source>
</evidence>
<dbReference type="GO" id="GO:0004252">
    <property type="term" value="F:serine-type endopeptidase activity"/>
    <property type="evidence" value="ECO:0007669"/>
    <property type="project" value="UniProtKB-UniRule"/>
</dbReference>
<evidence type="ECO:0000256" key="9">
    <source>
        <dbReference type="ARBA" id="ARBA00022801"/>
    </source>
</evidence>
<dbReference type="OrthoDB" id="409122at2759"/>
<protein>
    <recommendedName>
        <fullName evidence="4">tripeptidyl-peptidase II</fullName>
        <ecNumber evidence="4">3.4.14.10</ecNumber>
    </recommendedName>
</protein>
<dbReference type="EC" id="3.4.14.10" evidence="4"/>
<dbReference type="SUPFAM" id="SSF52743">
    <property type="entry name" value="Subtilisin-like"/>
    <property type="match status" value="1"/>
</dbReference>
<evidence type="ECO:0000256" key="14">
    <source>
        <dbReference type="ARBA" id="ARBA00023180"/>
    </source>
</evidence>
<dbReference type="Proteomes" id="UP000011064">
    <property type="component" value="Unassembled WGS sequence"/>
</dbReference>
<dbReference type="InterPro" id="IPR030400">
    <property type="entry name" value="Sedolisin_dom"/>
</dbReference>
<dbReference type="InterPro" id="IPR050819">
    <property type="entry name" value="Tripeptidyl-peptidase_I"/>
</dbReference>
<feature type="binding site" evidence="15">
    <location>
        <position position="629"/>
    </location>
    <ligand>
        <name>Ca(2+)</name>
        <dbReference type="ChEBI" id="CHEBI:29108"/>
    </ligand>
</feature>
<organism evidence="17 18">
    <name type="scientific">Pseudogymnoascus destructans (strain ATCC MYA-4855 / 20631-21)</name>
    <name type="common">Bat white-nose syndrome fungus</name>
    <name type="synonym">Geomyces destructans</name>
    <dbReference type="NCBI Taxonomy" id="658429"/>
    <lineage>
        <taxon>Eukaryota</taxon>
        <taxon>Fungi</taxon>
        <taxon>Dikarya</taxon>
        <taxon>Ascomycota</taxon>
        <taxon>Pezizomycotina</taxon>
        <taxon>Leotiomycetes</taxon>
        <taxon>Thelebolales</taxon>
        <taxon>Thelebolaceae</taxon>
        <taxon>Pseudogymnoascus</taxon>
    </lineage>
</organism>
<feature type="active site" description="Charge relay system" evidence="15">
    <location>
        <position position="554"/>
    </location>
</feature>
<accession>L8GEY0</accession>
<dbReference type="GO" id="GO:0006508">
    <property type="term" value="P:proteolysis"/>
    <property type="evidence" value="ECO:0007669"/>
    <property type="project" value="UniProtKB-KW"/>
</dbReference>
<dbReference type="Gene3D" id="3.40.50.200">
    <property type="entry name" value="Peptidase S8/S53 domain"/>
    <property type="match status" value="1"/>
</dbReference>
<dbReference type="FunFam" id="3.40.50.200:FF:000015">
    <property type="entry name" value="Tripeptidyl peptidase A"/>
    <property type="match status" value="1"/>
</dbReference>
<evidence type="ECO:0000313" key="18">
    <source>
        <dbReference type="Proteomes" id="UP000011064"/>
    </source>
</evidence>
<gene>
    <name evidence="17" type="ORF">GMDG_04989</name>
</gene>
<evidence type="ECO:0000313" key="17">
    <source>
        <dbReference type="EMBL" id="ELR10731.1"/>
    </source>
</evidence>
<dbReference type="InterPro" id="IPR036852">
    <property type="entry name" value="Peptidase_S8/S53_dom_sf"/>
</dbReference>